<evidence type="ECO:0000313" key="3">
    <source>
        <dbReference type="Proteomes" id="UP001623591"/>
    </source>
</evidence>
<dbReference type="RefSeq" id="WP_406768209.1">
    <property type="nucleotide sequence ID" value="NZ_JBJHZZ010000001.1"/>
</dbReference>
<reference evidence="2 3" key="1">
    <citation type="submission" date="2024-11" db="EMBL/GenBank/DDBJ databases">
        <authorList>
            <person name="Heng Y.C."/>
            <person name="Lim A.C.H."/>
            <person name="Lee J.K.Y."/>
            <person name="Kittelmann S."/>
        </authorList>
    </citation>
    <scope>NUCLEOTIDE SEQUENCE [LARGE SCALE GENOMIC DNA]</scope>
    <source>
        <strain evidence="2 3">WILCCON 0185</strain>
    </source>
</reference>
<protein>
    <submittedName>
        <fullName evidence="2">Uncharacterized protein</fullName>
    </submittedName>
</protein>
<proteinExistence type="predicted"/>
<dbReference type="Proteomes" id="UP001623591">
    <property type="component" value="Unassembled WGS sequence"/>
</dbReference>
<dbReference type="EMBL" id="JBJHZZ010000001">
    <property type="protein sequence ID" value="MFL0245757.1"/>
    <property type="molecule type" value="Genomic_DNA"/>
</dbReference>
<comment type="caution">
    <text evidence="2">The sequence shown here is derived from an EMBL/GenBank/DDBJ whole genome shotgun (WGS) entry which is preliminary data.</text>
</comment>
<sequence length="127" mass="13985">MELDIADRLNILGAELSFIGEGLAVLAARMAAKQKLEQNVERKKQLDEEATELNRISNWIIFLGDSTSLYAAELVAQENIVEISNNEIKLEATNLNLLSGWLNVLGDAFAIQAQALEEISENDTTVP</sequence>
<keyword evidence="1" id="KW-0175">Coiled coil</keyword>
<gene>
    <name evidence="2" type="ORF">ACJDUG_02045</name>
</gene>
<accession>A0ABW8SZS9</accession>
<name>A0ABW8SZS9_9CLOT</name>
<organism evidence="2 3">
    <name type="scientific">Candidatus Clostridium stratigraminis</name>
    <dbReference type="NCBI Taxonomy" id="3381661"/>
    <lineage>
        <taxon>Bacteria</taxon>
        <taxon>Bacillati</taxon>
        <taxon>Bacillota</taxon>
        <taxon>Clostridia</taxon>
        <taxon>Eubacteriales</taxon>
        <taxon>Clostridiaceae</taxon>
        <taxon>Clostridium</taxon>
    </lineage>
</organism>
<keyword evidence="3" id="KW-1185">Reference proteome</keyword>
<evidence type="ECO:0000256" key="1">
    <source>
        <dbReference type="SAM" id="Coils"/>
    </source>
</evidence>
<evidence type="ECO:0000313" key="2">
    <source>
        <dbReference type="EMBL" id="MFL0245757.1"/>
    </source>
</evidence>
<feature type="coiled-coil region" evidence="1">
    <location>
        <begin position="29"/>
        <end position="56"/>
    </location>
</feature>